<evidence type="ECO:0000256" key="1">
    <source>
        <dbReference type="ARBA" id="ARBA00011046"/>
    </source>
</evidence>
<sequence>MAKSETKRPTDAELEILRVLWDRGPCTVRDVLDELSRTRDIGYTTVLKLMQIMTEKSLVARDESNRSHVYRACHKQGQTQRQLVADLMQRAFGGAADKLVMQALKLKKVSADDMAKIRKLLDDLED</sequence>
<dbReference type="KEGG" id="sdyn:Mal52_08160"/>
<dbReference type="AlphaFoldDB" id="A0A517ZIQ4"/>
<dbReference type="InterPro" id="IPR036390">
    <property type="entry name" value="WH_DNA-bd_sf"/>
</dbReference>
<keyword evidence="2" id="KW-0805">Transcription regulation</keyword>
<name>A0A517ZIQ4_9PLAN</name>
<evidence type="ECO:0000313" key="5">
    <source>
        <dbReference type="EMBL" id="QDU42360.1"/>
    </source>
</evidence>
<protein>
    <submittedName>
        <fullName evidence="5">Transcriptional regulator BlaI</fullName>
    </submittedName>
</protein>
<dbReference type="Proteomes" id="UP000319383">
    <property type="component" value="Chromosome"/>
</dbReference>
<dbReference type="InterPro" id="IPR005650">
    <property type="entry name" value="BlaI_family"/>
</dbReference>
<evidence type="ECO:0000313" key="6">
    <source>
        <dbReference type="Proteomes" id="UP000319383"/>
    </source>
</evidence>
<dbReference type="GO" id="GO:0045892">
    <property type="term" value="P:negative regulation of DNA-templated transcription"/>
    <property type="evidence" value="ECO:0007669"/>
    <property type="project" value="InterPro"/>
</dbReference>
<keyword evidence="4" id="KW-0804">Transcription</keyword>
<keyword evidence="6" id="KW-1185">Reference proteome</keyword>
<dbReference type="Gene3D" id="1.10.4040.10">
    <property type="entry name" value="Penicillinase repressor domain"/>
    <property type="match status" value="1"/>
</dbReference>
<organism evidence="5 6">
    <name type="scientific">Symmachiella dynata</name>
    <dbReference type="NCBI Taxonomy" id="2527995"/>
    <lineage>
        <taxon>Bacteria</taxon>
        <taxon>Pseudomonadati</taxon>
        <taxon>Planctomycetota</taxon>
        <taxon>Planctomycetia</taxon>
        <taxon>Planctomycetales</taxon>
        <taxon>Planctomycetaceae</taxon>
        <taxon>Symmachiella</taxon>
    </lineage>
</organism>
<keyword evidence="3" id="KW-0238">DNA-binding</keyword>
<comment type="similarity">
    <text evidence="1">Belongs to the BlaI transcriptional regulatory family.</text>
</comment>
<dbReference type="InterPro" id="IPR036388">
    <property type="entry name" value="WH-like_DNA-bd_sf"/>
</dbReference>
<dbReference type="RefSeq" id="WP_145374420.1">
    <property type="nucleotide sequence ID" value="NZ_CP036276.1"/>
</dbReference>
<dbReference type="Gene3D" id="1.10.10.10">
    <property type="entry name" value="Winged helix-like DNA-binding domain superfamily/Winged helix DNA-binding domain"/>
    <property type="match status" value="1"/>
</dbReference>
<gene>
    <name evidence="5" type="primary">blaI_6</name>
    <name evidence="5" type="ORF">Mal52_08160</name>
</gene>
<dbReference type="SUPFAM" id="SSF46785">
    <property type="entry name" value="Winged helix' DNA-binding domain"/>
    <property type="match status" value="1"/>
</dbReference>
<evidence type="ECO:0000256" key="3">
    <source>
        <dbReference type="ARBA" id="ARBA00023125"/>
    </source>
</evidence>
<evidence type="ECO:0000256" key="4">
    <source>
        <dbReference type="ARBA" id="ARBA00023163"/>
    </source>
</evidence>
<proteinExistence type="inferred from homology"/>
<evidence type="ECO:0000256" key="2">
    <source>
        <dbReference type="ARBA" id="ARBA00023015"/>
    </source>
</evidence>
<reference evidence="5 6" key="1">
    <citation type="submission" date="2019-02" db="EMBL/GenBank/DDBJ databases">
        <title>Deep-cultivation of Planctomycetes and their phenomic and genomic characterization uncovers novel biology.</title>
        <authorList>
            <person name="Wiegand S."/>
            <person name="Jogler M."/>
            <person name="Boedeker C."/>
            <person name="Pinto D."/>
            <person name="Vollmers J."/>
            <person name="Rivas-Marin E."/>
            <person name="Kohn T."/>
            <person name="Peeters S.H."/>
            <person name="Heuer A."/>
            <person name="Rast P."/>
            <person name="Oberbeckmann S."/>
            <person name="Bunk B."/>
            <person name="Jeske O."/>
            <person name="Meyerdierks A."/>
            <person name="Storesund J.E."/>
            <person name="Kallscheuer N."/>
            <person name="Luecker S."/>
            <person name="Lage O.M."/>
            <person name="Pohl T."/>
            <person name="Merkel B.J."/>
            <person name="Hornburger P."/>
            <person name="Mueller R.-W."/>
            <person name="Bruemmer F."/>
            <person name="Labrenz M."/>
            <person name="Spormann A.M."/>
            <person name="Op den Camp H."/>
            <person name="Overmann J."/>
            <person name="Amann R."/>
            <person name="Jetten M.S.M."/>
            <person name="Mascher T."/>
            <person name="Medema M.H."/>
            <person name="Devos D.P."/>
            <person name="Kaster A.-K."/>
            <person name="Ovreas L."/>
            <person name="Rohde M."/>
            <person name="Galperin M.Y."/>
            <person name="Jogler C."/>
        </authorList>
    </citation>
    <scope>NUCLEOTIDE SEQUENCE [LARGE SCALE GENOMIC DNA]</scope>
    <source>
        <strain evidence="5 6">Mal52</strain>
    </source>
</reference>
<dbReference type="Pfam" id="PF03965">
    <property type="entry name" value="Penicillinase_R"/>
    <property type="match status" value="1"/>
</dbReference>
<dbReference type="PIRSF" id="PIRSF019455">
    <property type="entry name" value="CopR_AtkY"/>
    <property type="match status" value="1"/>
</dbReference>
<dbReference type="GO" id="GO:0003677">
    <property type="term" value="F:DNA binding"/>
    <property type="evidence" value="ECO:0007669"/>
    <property type="project" value="UniProtKB-KW"/>
</dbReference>
<accession>A0A517ZIQ4</accession>
<dbReference type="EMBL" id="CP036276">
    <property type="protein sequence ID" value="QDU42360.1"/>
    <property type="molecule type" value="Genomic_DNA"/>
</dbReference>